<accession>A0AAD8NWJ2</accession>
<dbReference type="AlphaFoldDB" id="A0AAD8NWJ2"/>
<organism evidence="2 3">
    <name type="scientific">Tagetes erecta</name>
    <name type="common">African marigold</name>
    <dbReference type="NCBI Taxonomy" id="13708"/>
    <lineage>
        <taxon>Eukaryota</taxon>
        <taxon>Viridiplantae</taxon>
        <taxon>Streptophyta</taxon>
        <taxon>Embryophyta</taxon>
        <taxon>Tracheophyta</taxon>
        <taxon>Spermatophyta</taxon>
        <taxon>Magnoliopsida</taxon>
        <taxon>eudicotyledons</taxon>
        <taxon>Gunneridae</taxon>
        <taxon>Pentapetalae</taxon>
        <taxon>asterids</taxon>
        <taxon>campanulids</taxon>
        <taxon>Asterales</taxon>
        <taxon>Asteraceae</taxon>
        <taxon>Asteroideae</taxon>
        <taxon>Heliantheae alliance</taxon>
        <taxon>Tageteae</taxon>
        <taxon>Tagetes</taxon>
    </lineage>
</organism>
<keyword evidence="3" id="KW-1185">Reference proteome</keyword>
<protein>
    <submittedName>
        <fullName evidence="2">Uncharacterized protein</fullName>
    </submittedName>
</protein>
<evidence type="ECO:0000313" key="3">
    <source>
        <dbReference type="Proteomes" id="UP001229421"/>
    </source>
</evidence>
<name>A0AAD8NWJ2_TARER</name>
<gene>
    <name evidence="2" type="ORF">QVD17_14141</name>
</gene>
<reference evidence="2" key="1">
    <citation type="journal article" date="2023" name="bioRxiv">
        <title>Improved chromosome-level genome assembly for marigold (Tagetes erecta).</title>
        <authorList>
            <person name="Jiang F."/>
            <person name="Yuan L."/>
            <person name="Wang S."/>
            <person name="Wang H."/>
            <person name="Xu D."/>
            <person name="Wang A."/>
            <person name="Fan W."/>
        </authorList>
    </citation>
    <scope>NUCLEOTIDE SEQUENCE</scope>
    <source>
        <strain evidence="2">WSJ</strain>
        <tissue evidence="2">Leaf</tissue>
    </source>
</reference>
<feature type="compositionally biased region" description="Polar residues" evidence="1">
    <location>
        <begin position="170"/>
        <end position="207"/>
    </location>
</feature>
<evidence type="ECO:0000256" key="1">
    <source>
        <dbReference type="SAM" id="MobiDB-lite"/>
    </source>
</evidence>
<feature type="region of interest" description="Disordered" evidence="1">
    <location>
        <begin position="100"/>
        <end position="212"/>
    </location>
</feature>
<sequence length="422" mass="46521">MDSRTKQKSASSSAINGGEKINRLEVEVINNTESSNHWDFLEEIEAPMWADLSVCDLTNDETDDPWFDISHEFHQCSSRQLTSAIICPTNSITILEPSSPKLPASVSKSRGKNYKTKQWEQRKCKVMPNKQHPVKTLAKSSSMSSGSNDKMKAVSRTEKGKENGVKVCSSVESNRSDAGNNTRSKSSLPSIAKQEQANSSTSTLTSDQNKHQENKCYDVSFQTSSETSKLLSSLRTNLRRSCATRPAARAVIANGERCSEGSSSNSNVVPPLSKKHVLGDERNKLRVLKTPALNVASVSNRQGDNIIASKVTTKGKVQQCTSHGKVLMPHNNNKQSQSIDKKNEKAGISKRTPSMAIIKETTLSKMVASHKDVQPRGHVQKASKQSLTQKNGTKMPVSLKDKTTNRSRDTDTTKPTRKVYFR</sequence>
<proteinExistence type="predicted"/>
<feature type="compositionally biased region" description="Basic and acidic residues" evidence="1">
    <location>
        <begin position="399"/>
        <end position="414"/>
    </location>
</feature>
<dbReference type="EMBL" id="JAUHHV010000003">
    <property type="protein sequence ID" value="KAK1430980.1"/>
    <property type="molecule type" value="Genomic_DNA"/>
</dbReference>
<feature type="region of interest" description="Disordered" evidence="1">
    <location>
        <begin position="325"/>
        <end position="349"/>
    </location>
</feature>
<comment type="caution">
    <text evidence="2">The sequence shown here is derived from an EMBL/GenBank/DDBJ whole genome shotgun (WGS) entry which is preliminary data.</text>
</comment>
<feature type="compositionally biased region" description="Polar residues" evidence="1">
    <location>
        <begin position="382"/>
        <end position="392"/>
    </location>
</feature>
<dbReference type="Proteomes" id="UP001229421">
    <property type="component" value="Unassembled WGS sequence"/>
</dbReference>
<feature type="region of interest" description="Disordered" evidence="1">
    <location>
        <begin position="369"/>
        <end position="422"/>
    </location>
</feature>
<feature type="compositionally biased region" description="Basic and acidic residues" evidence="1">
    <location>
        <begin position="149"/>
        <end position="164"/>
    </location>
</feature>
<evidence type="ECO:0000313" key="2">
    <source>
        <dbReference type="EMBL" id="KAK1430980.1"/>
    </source>
</evidence>